<dbReference type="RefSeq" id="XP_066708014.1">
    <property type="nucleotide sequence ID" value="XM_066866338.1"/>
</dbReference>
<evidence type="ECO:0000313" key="1">
    <source>
        <dbReference type="EMBL" id="KAK8038162.1"/>
    </source>
</evidence>
<organism evidence="1 2">
    <name type="scientific">Apiospora phragmitis</name>
    <dbReference type="NCBI Taxonomy" id="2905665"/>
    <lineage>
        <taxon>Eukaryota</taxon>
        <taxon>Fungi</taxon>
        <taxon>Dikarya</taxon>
        <taxon>Ascomycota</taxon>
        <taxon>Pezizomycotina</taxon>
        <taxon>Sordariomycetes</taxon>
        <taxon>Xylariomycetidae</taxon>
        <taxon>Amphisphaeriales</taxon>
        <taxon>Apiosporaceae</taxon>
        <taxon>Apiospora</taxon>
    </lineage>
</organism>
<accession>A0ABR1SV12</accession>
<dbReference type="EMBL" id="JAQQWL010000016">
    <property type="protein sequence ID" value="KAK8038162.1"/>
    <property type="molecule type" value="Genomic_DNA"/>
</dbReference>
<proteinExistence type="predicted"/>
<name>A0ABR1SV12_9PEZI</name>
<protein>
    <submittedName>
        <fullName evidence="1">Uncharacterized protein</fullName>
    </submittedName>
</protein>
<dbReference type="Proteomes" id="UP001480595">
    <property type="component" value="Unassembled WGS sequence"/>
</dbReference>
<evidence type="ECO:0000313" key="2">
    <source>
        <dbReference type="Proteomes" id="UP001480595"/>
    </source>
</evidence>
<gene>
    <name evidence="1" type="ORF">PG994_014929</name>
</gene>
<keyword evidence="2" id="KW-1185">Reference proteome</keyword>
<dbReference type="GeneID" id="92099401"/>
<comment type="caution">
    <text evidence="1">The sequence shown here is derived from an EMBL/GenBank/DDBJ whole genome shotgun (WGS) entry which is preliminary data.</text>
</comment>
<reference evidence="1 2" key="1">
    <citation type="submission" date="2023-01" db="EMBL/GenBank/DDBJ databases">
        <title>Analysis of 21 Apiospora genomes using comparative genomics revels a genus with tremendous synthesis potential of carbohydrate active enzymes and secondary metabolites.</title>
        <authorList>
            <person name="Sorensen T."/>
        </authorList>
    </citation>
    <scope>NUCLEOTIDE SEQUENCE [LARGE SCALE GENOMIC DNA]</scope>
    <source>
        <strain evidence="1 2">CBS 135458</strain>
    </source>
</reference>
<sequence>MAKPREPYENSLYRDLHLSQRLLTTPILGTNCRLEKVARMTTKRAKEVLRQQLSGGDDVTASAGFAAARKELTDAVAGLCYWYTRSQEYEKAIHDLKVMYTHYLSLKYEYRRHDEFRRHVEFRDRQAMHENTLNRPPSPGPAFSQGKRDVIGALALNLNSYLLLGRNRWRRRFVLLRKELRQLREWKQDGPPKSKAPSTPNCTWLMKVLEFFMENDMSKAMEAIRFAVTNAPDPFQAMSYRHVELVDESRKQVALDDVDRDLGSLAVWVPKAYDTEVLKRAIVSYKFKVLNYISEVGESRNGVQLR</sequence>